<dbReference type="Proteomes" id="UP000015101">
    <property type="component" value="Unassembled WGS sequence"/>
</dbReference>
<dbReference type="OrthoDB" id="6287771at2759"/>
<reference evidence="4" key="1">
    <citation type="submission" date="2012-12" db="EMBL/GenBank/DDBJ databases">
        <authorList>
            <person name="Hellsten U."/>
            <person name="Grimwood J."/>
            <person name="Chapman J.A."/>
            <person name="Shapiro H."/>
            <person name="Aerts A."/>
            <person name="Otillar R.P."/>
            <person name="Terry A.Y."/>
            <person name="Boore J.L."/>
            <person name="Simakov O."/>
            <person name="Marletaz F."/>
            <person name="Cho S.-J."/>
            <person name="Edsinger-Gonzales E."/>
            <person name="Havlak P."/>
            <person name="Kuo D.-H."/>
            <person name="Larsson T."/>
            <person name="Lv J."/>
            <person name="Arendt D."/>
            <person name="Savage R."/>
            <person name="Osoegawa K."/>
            <person name="de Jong P."/>
            <person name="Lindberg D.R."/>
            <person name="Seaver E.C."/>
            <person name="Weisblat D.A."/>
            <person name="Putnam N.H."/>
            <person name="Grigoriev I.V."/>
            <person name="Rokhsar D.S."/>
        </authorList>
    </citation>
    <scope>NUCLEOTIDE SEQUENCE</scope>
</reference>
<accession>T1FIW7</accession>
<dbReference type="GO" id="GO:0000122">
    <property type="term" value="P:negative regulation of transcription by RNA polymerase II"/>
    <property type="evidence" value="ECO:0000318"/>
    <property type="project" value="GO_Central"/>
</dbReference>
<dbReference type="OMA" id="SNVARWK"/>
<dbReference type="STRING" id="6412.T1FIW7"/>
<gene>
    <name evidence="3" type="primary">20208766</name>
    <name evidence="2" type="ORF">HELRODRAFT_182898</name>
</gene>
<dbReference type="AlphaFoldDB" id="T1FIW7"/>
<evidence type="ECO:0000313" key="4">
    <source>
        <dbReference type="Proteomes" id="UP000015101"/>
    </source>
</evidence>
<keyword evidence="4" id="KW-1185">Reference proteome</keyword>
<feature type="region of interest" description="Disordered" evidence="1">
    <location>
        <begin position="30"/>
        <end position="50"/>
    </location>
</feature>
<dbReference type="GO" id="GO:0031523">
    <property type="term" value="C:Myb complex"/>
    <property type="evidence" value="ECO:0000318"/>
    <property type="project" value="GO_Central"/>
</dbReference>
<dbReference type="EnsemblMetazoa" id="HelroT182898">
    <property type="protein sequence ID" value="HelroP182898"/>
    <property type="gene ID" value="HelroG182898"/>
</dbReference>
<dbReference type="PANTHER" id="PTHR31336">
    <property type="entry name" value="LIN37 HOMOLOG"/>
    <property type="match status" value="1"/>
</dbReference>
<dbReference type="RefSeq" id="XP_009031864.1">
    <property type="nucleotide sequence ID" value="XM_009033616.1"/>
</dbReference>
<dbReference type="HOGENOM" id="CLU_090128_0_0_1"/>
<evidence type="ECO:0000256" key="1">
    <source>
        <dbReference type="SAM" id="MobiDB-lite"/>
    </source>
</evidence>
<dbReference type="FunCoup" id="T1FIW7">
    <property type="interactions" value="708"/>
</dbReference>
<dbReference type="EMBL" id="AMQM01008456">
    <property type="status" value="NOT_ANNOTATED_CDS"/>
    <property type="molecule type" value="Genomic_DNA"/>
</dbReference>
<dbReference type="CTD" id="20208766"/>
<dbReference type="GO" id="GO:0017053">
    <property type="term" value="C:transcription repressor complex"/>
    <property type="evidence" value="ECO:0007669"/>
    <property type="project" value="InterPro"/>
</dbReference>
<dbReference type="GeneID" id="20208766"/>
<evidence type="ECO:0008006" key="5">
    <source>
        <dbReference type="Google" id="ProtNLM"/>
    </source>
</evidence>
<proteinExistence type="predicted"/>
<dbReference type="KEGG" id="hro:HELRODRAFT_182898"/>
<protein>
    <recommendedName>
        <fullName evidence="5">Lin-37 DREAM MuvB core complex component</fullName>
    </recommendedName>
</protein>
<dbReference type="Pfam" id="PF15306">
    <property type="entry name" value="LIN37"/>
    <property type="match status" value="1"/>
</dbReference>
<dbReference type="InterPro" id="IPR028226">
    <property type="entry name" value="LIN37"/>
</dbReference>
<dbReference type="InParanoid" id="T1FIW7"/>
<dbReference type="eggNOG" id="ENOG502QV4J">
    <property type="taxonomic scope" value="Eukaryota"/>
</dbReference>
<evidence type="ECO:0000313" key="3">
    <source>
        <dbReference type="EnsemblMetazoa" id="HelroP182898"/>
    </source>
</evidence>
<name>T1FIW7_HELRO</name>
<organism evidence="3 4">
    <name type="scientific">Helobdella robusta</name>
    <name type="common">Californian leech</name>
    <dbReference type="NCBI Taxonomy" id="6412"/>
    <lineage>
        <taxon>Eukaryota</taxon>
        <taxon>Metazoa</taxon>
        <taxon>Spiralia</taxon>
        <taxon>Lophotrochozoa</taxon>
        <taxon>Annelida</taxon>
        <taxon>Clitellata</taxon>
        <taxon>Hirudinea</taxon>
        <taxon>Rhynchobdellida</taxon>
        <taxon>Glossiphoniidae</taxon>
        <taxon>Helobdella</taxon>
    </lineage>
</organism>
<reference evidence="2 4" key="2">
    <citation type="journal article" date="2013" name="Nature">
        <title>Insights into bilaterian evolution from three spiralian genomes.</title>
        <authorList>
            <person name="Simakov O."/>
            <person name="Marletaz F."/>
            <person name="Cho S.J."/>
            <person name="Edsinger-Gonzales E."/>
            <person name="Havlak P."/>
            <person name="Hellsten U."/>
            <person name="Kuo D.H."/>
            <person name="Larsson T."/>
            <person name="Lv J."/>
            <person name="Arendt D."/>
            <person name="Savage R."/>
            <person name="Osoegawa K."/>
            <person name="de Jong P."/>
            <person name="Grimwood J."/>
            <person name="Chapman J.A."/>
            <person name="Shapiro H."/>
            <person name="Aerts A."/>
            <person name="Otillar R.P."/>
            <person name="Terry A.Y."/>
            <person name="Boore J.L."/>
            <person name="Grigoriev I.V."/>
            <person name="Lindberg D.R."/>
            <person name="Seaver E.C."/>
            <person name="Weisblat D.A."/>
            <person name="Putnam N.H."/>
            <person name="Rokhsar D.S."/>
        </authorList>
    </citation>
    <scope>NUCLEOTIDE SEQUENCE</scope>
</reference>
<reference evidence="3" key="3">
    <citation type="submission" date="2015-06" db="UniProtKB">
        <authorList>
            <consortium name="EnsemblMetazoa"/>
        </authorList>
    </citation>
    <scope>IDENTIFICATION</scope>
</reference>
<dbReference type="EMBL" id="KB097783">
    <property type="protein sequence ID" value="ESN89996.1"/>
    <property type="molecule type" value="Genomic_DNA"/>
</dbReference>
<dbReference type="PANTHER" id="PTHR31336:SF3">
    <property type="entry name" value="PROTEIN LIN-37 HOMOLOG"/>
    <property type="match status" value="1"/>
</dbReference>
<sequence>MAISEESNGAAVFVARSKLDGVLQTLVDQKEDGGAISPGKESNVPADTDSDHFELVNSPISSPAKKSPRVNRLQRKRKLVKEEVTPTDFQTNSNACLLKLFDRTVDIASFNEHTPLYPICRAWIRNNLSINNNNNINNNNIADKNPNVDPFESEMTDAQHVYELPGPVMMKSEDGETNYPTIPSPVKEPRESFYINQDASAIIPEDIFLNHMRRWKHIRQKWKKASRENEARYIESYKILQEMFDKQNA</sequence>
<evidence type="ECO:0000313" key="2">
    <source>
        <dbReference type="EMBL" id="ESN89996.1"/>
    </source>
</evidence>